<dbReference type="InterPro" id="IPR015883">
    <property type="entry name" value="Glyco_hydro_20_cat"/>
</dbReference>
<dbReference type="Proteomes" id="UP000262882">
    <property type="component" value="Unassembled WGS sequence"/>
</dbReference>
<dbReference type="GO" id="GO:0005576">
    <property type="term" value="C:extracellular region"/>
    <property type="evidence" value="ECO:0007669"/>
    <property type="project" value="InterPro"/>
</dbReference>
<dbReference type="AlphaFoldDB" id="A0A372G9A7"/>
<comment type="catalytic activity">
    <reaction evidence="1">
        <text>Hydrolysis of terminal non-reducing N-acetyl-D-hexosamine residues in N-acetyl-beta-D-hexosaminides.</text>
        <dbReference type="EC" id="3.2.1.52"/>
    </reaction>
</comment>
<keyword evidence="9" id="KW-1185">Reference proteome</keyword>
<dbReference type="Pfam" id="PF00728">
    <property type="entry name" value="Glyco_hydro_20"/>
    <property type="match status" value="1"/>
</dbReference>
<evidence type="ECO:0000313" key="9">
    <source>
        <dbReference type="Proteomes" id="UP000262882"/>
    </source>
</evidence>
<dbReference type="GO" id="GO:0005975">
    <property type="term" value="P:carbohydrate metabolic process"/>
    <property type="evidence" value="ECO:0007669"/>
    <property type="project" value="InterPro"/>
</dbReference>
<dbReference type="SUPFAM" id="SSF51055">
    <property type="entry name" value="Carbohydrate binding domain"/>
    <property type="match status" value="1"/>
</dbReference>
<dbReference type="EMBL" id="QVNQ01000011">
    <property type="protein sequence ID" value="RFS81966.1"/>
    <property type="molecule type" value="Genomic_DNA"/>
</dbReference>
<feature type="active site" description="Proton donor" evidence="6">
    <location>
        <position position="350"/>
    </location>
</feature>
<proteinExistence type="inferred from homology"/>
<reference evidence="8 9" key="1">
    <citation type="submission" date="2018-08" db="EMBL/GenBank/DDBJ databases">
        <title>Actinomadura spongicola sp. nov., isolated from marine sponge Leucetta chagosensis.</title>
        <authorList>
            <person name="Li L."/>
            <person name="Lin H.W."/>
        </authorList>
    </citation>
    <scope>NUCLEOTIDE SEQUENCE [LARGE SCALE GENOMIC DNA]</scope>
    <source>
        <strain evidence="8 9">LHW52907</strain>
    </source>
</reference>
<sequence length="596" mass="64839">MNSSRPPRAGSRSKQLVAILSSLVLSVAGTGPAVRADVGPASGAAKVASMQDIVPVPVTAEPATGADHTITGDTAIYVQTGSAGVGDYLAALLRRSTGYPLPVRSATATPTDGISLLLTGADQTVGSQGYQLNVTPSTVVIRANQPAGLFAGVQTLRQLLPAAVESTTTQPGPWQIPGGRVVDYPRFAYRGAHLDVARHFFTVDEVKRYVDEIALYKINYLHLHLTDDQGWRIQINSWPRLATYGGELEVGGTPGGYYTQDQYKDIVAYAQSRHITVVPEIDMPGHTNAALASYAELNCNNVAPPRRTDIQVGYSSLCINKDITYKFVADVIREVAALTPGPYLHIGGDEASATPQKDYVTFLNKVLPMVQEQGKIAMGWHDIVDATLPTSAVPQYWQTGTSHAGVQAAARRGNKILMSPANKSYLDMKYNSSTRLGLSWAGYIEVQTAYEWNPGTHMTGVTESQVFGVEAPLWSETLLNIADIEYMAFPRLPAIAELAWSPQSTHNWNAFRQRLGAQGPRWQVMGVNFYRSSQVPWRTDNNNPGKCTEPEWDGTATYVGGDKVSYNDHTWTARWWTRGDAPGNNPQDVWTDNGPC</sequence>
<dbReference type="InterPro" id="IPR036573">
    <property type="entry name" value="CBM_sf_5/12"/>
</dbReference>
<evidence type="ECO:0000256" key="6">
    <source>
        <dbReference type="PIRSR" id="PIRSR625705-1"/>
    </source>
</evidence>
<dbReference type="OrthoDB" id="9763537at2"/>
<dbReference type="InterPro" id="IPR017853">
    <property type="entry name" value="GH"/>
</dbReference>
<evidence type="ECO:0000259" key="7">
    <source>
        <dbReference type="SMART" id="SM00495"/>
    </source>
</evidence>
<dbReference type="GO" id="GO:0030246">
    <property type="term" value="F:carbohydrate binding"/>
    <property type="evidence" value="ECO:0007669"/>
    <property type="project" value="InterPro"/>
</dbReference>
<comment type="similarity">
    <text evidence="2">Belongs to the glycosyl hydrolase 20 family.</text>
</comment>
<gene>
    <name evidence="8" type="ORF">D0T12_30150</name>
</gene>
<dbReference type="Gene3D" id="3.30.379.10">
    <property type="entry name" value="Chitobiase/beta-hexosaminidase domain 2-like"/>
    <property type="match status" value="1"/>
</dbReference>
<dbReference type="InterPro" id="IPR025705">
    <property type="entry name" value="Beta_hexosaminidase_sua/sub"/>
</dbReference>
<comment type="caution">
    <text evidence="8">The sequence shown here is derived from an EMBL/GenBank/DDBJ whole genome shotgun (WGS) entry which is preliminary data.</text>
</comment>
<dbReference type="GO" id="GO:0016020">
    <property type="term" value="C:membrane"/>
    <property type="evidence" value="ECO:0007669"/>
    <property type="project" value="TreeGrafter"/>
</dbReference>
<dbReference type="PRINTS" id="PR00738">
    <property type="entry name" value="GLHYDRLASE20"/>
</dbReference>
<evidence type="ECO:0000256" key="5">
    <source>
        <dbReference type="ARBA" id="ARBA00023295"/>
    </source>
</evidence>
<dbReference type="Pfam" id="PF02838">
    <property type="entry name" value="Glyco_hydro_20b"/>
    <property type="match status" value="1"/>
</dbReference>
<keyword evidence="4" id="KW-0378">Hydrolase</keyword>
<evidence type="ECO:0000256" key="2">
    <source>
        <dbReference type="ARBA" id="ARBA00006285"/>
    </source>
</evidence>
<evidence type="ECO:0000256" key="1">
    <source>
        <dbReference type="ARBA" id="ARBA00001231"/>
    </source>
</evidence>
<protein>
    <recommendedName>
        <fullName evidence="3">beta-N-acetylhexosaminidase</fullName>
        <ecNumber evidence="3">3.2.1.52</ecNumber>
    </recommendedName>
</protein>
<dbReference type="CDD" id="cd12215">
    <property type="entry name" value="ChiC_BD"/>
    <property type="match status" value="1"/>
</dbReference>
<dbReference type="SUPFAM" id="SSF51445">
    <property type="entry name" value="(Trans)glycosidases"/>
    <property type="match status" value="1"/>
</dbReference>
<feature type="domain" description="Chitin-binding type-3" evidence="7">
    <location>
        <begin position="549"/>
        <end position="593"/>
    </location>
</feature>
<accession>A0A372G9A7</accession>
<evidence type="ECO:0000313" key="8">
    <source>
        <dbReference type="EMBL" id="RFS81966.1"/>
    </source>
</evidence>
<name>A0A372G9A7_9ACTN</name>
<dbReference type="RefSeq" id="WP_117403872.1">
    <property type="nucleotide sequence ID" value="NZ_QVNQ01000011.1"/>
</dbReference>
<dbReference type="PANTHER" id="PTHR22600">
    <property type="entry name" value="BETA-HEXOSAMINIDASE"/>
    <property type="match status" value="1"/>
</dbReference>
<dbReference type="InterPro" id="IPR029018">
    <property type="entry name" value="Hex-like_dom2"/>
</dbReference>
<dbReference type="Pfam" id="PF02839">
    <property type="entry name" value="CBM_5_12"/>
    <property type="match status" value="1"/>
</dbReference>
<dbReference type="GO" id="GO:0004563">
    <property type="term" value="F:beta-N-acetylhexosaminidase activity"/>
    <property type="evidence" value="ECO:0007669"/>
    <property type="project" value="UniProtKB-EC"/>
</dbReference>
<dbReference type="Gene3D" id="2.10.10.20">
    <property type="entry name" value="Carbohydrate-binding module superfamily 5/12"/>
    <property type="match status" value="1"/>
</dbReference>
<dbReference type="InterPro" id="IPR003610">
    <property type="entry name" value="CBM5/12"/>
</dbReference>
<keyword evidence="5" id="KW-0326">Glycosidase</keyword>
<dbReference type="SMART" id="SM00495">
    <property type="entry name" value="ChtBD3"/>
    <property type="match status" value="1"/>
</dbReference>
<dbReference type="EC" id="3.2.1.52" evidence="3"/>
<evidence type="ECO:0000256" key="3">
    <source>
        <dbReference type="ARBA" id="ARBA00012663"/>
    </source>
</evidence>
<organism evidence="8 9">
    <name type="scientific">Actinomadura spongiicola</name>
    <dbReference type="NCBI Taxonomy" id="2303421"/>
    <lineage>
        <taxon>Bacteria</taxon>
        <taxon>Bacillati</taxon>
        <taxon>Actinomycetota</taxon>
        <taxon>Actinomycetes</taxon>
        <taxon>Streptosporangiales</taxon>
        <taxon>Thermomonosporaceae</taxon>
        <taxon>Actinomadura</taxon>
    </lineage>
</organism>
<dbReference type="InterPro" id="IPR015882">
    <property type="entry name" value="HEX_bac_N"/>
</dbReference>
<dbReference type="PANTHER" id="PTHR22600:SF57">
    <property type="entry name" value="BETA-N-ACETYLHEXOSAMINIDASE"/>
    <property type="match status" value="1"/>
</dbReference>
<dbReference type="SUPFAM" id="SSF55545">
    <property type="entry name" value="beta-N-acetylhexosaminidase-like domain"/>
    <property type="match status" value="1"/>
</dbReference>
<evidence type="ECO:0000256" key="4">
    <source>
        <dbReference type="ARBA" id="ARBA00022801"/>
    </source>
</evidence>
<dbReference type="CDD" id="cd06568">
    <property type="entry name" value="GH20_SpHex_like"/>
    <property type="match status" value="1"/>
</dbReference>
<dbReference type="GO" id="GO:0030203">
    <property type="term" value="P:glycosaminoglycan metabolic process"/>
    <property type="evidence" value="ECO:0007669"/>
    <property type="project" value="TreeGrafter"/>
</dbReference>
<dbReference type="Gene3D" id="3.20.20.80">
    <property type="entry name" value="Glycosidases"/>
    <property type="match status" value="1"/>
</dbReference>